<dbReference type="Proteomes" id="UP001207468">
    <property type="component" value="Unassembled WGS sequence"/>
</dbReference>
<accession>A0ACC0U4D6</accession>
<protein>
    <submittedName>
        <fullName evidence="1">Uncharacterized protein</fullName>
    </submittedName>
</protein>
<organism evidence="1 2">
    <name type="scientific">Russula earlei</name>
    <dbReference type="NCBI Taxonomy" id="71964"/>
    <lineage>
        <taxon>Eukaryota</taxon>
        <taxon>Fungi</taxon>
        <taxon>Dikarya</taxon>
        <taxon>Basidiomycota</taxon>
        <taxon>Agaricomycotina</taxon>
        <taxon>Agaricomycetes</taxon>
        <taxon>Russulales</taxon>
        <taxon>Russulaceae</taxon>
        <taxon>Russula</taxon>
    </lineage>
</organism>
<comment type="caution">
    <text evidence="1">The sequence shown here is derived from an EMBL/GenBank/DDBJ whole genome shotgun (WGS) entry which is preliminary data.</text>
</comment>
<keyword evidence="2" id="KW-1185">Reference proteome</keyword>
<evidence type="ECO:0000313" key="2">
    <source>
        <dbReference type="Proteomes" id="UP001207468"/>
    </source>
</evidence>
<gene>
    <name evidence="1" type="ORF">F5148DRAFT_982664</name>
</gene>
<sequence length="564" mass="63511">MALTLLQIPPELISCILLYLSARDILSCRLTCRTLYDLSGSSPMRYLVQMERSAVTDDVRPGLSYPERLRILEKREEAWEVLDFRRSVQVCVPFASTGIYDFTGGAFLLGTRLSSTSRRLTEGYSYLPLPSLSSVGDQKLEWVKLGLGVQVLDVGLAVHEHDLIAALTACVFLSFLLRKADKNISFERRMTFEIQLLSFSTGQPHPLAQQPIIFITTKSVLLGHCNVLIEVVGDFLALLITFPWARNENEGHCFEITNTCNPFAYHVQLRSSEWGAYSYFSFLTQDTLVIPNLVRNTLELVKIVIDNDDIPRLATLCVLNLPPLTRRASIVRLGCRAEPNPTGTDPLAIPAPSSRPFRDRAEDAIILFHMMIEDVQLHPGQFHFPDMRPFAFIVHRRALVEQIPAAYRTCPPFGSTPEPERAPVPVPWAAWGVAVTRWFEGDPASMRWITTTAGQRAVTMEDGIPTPIIVRDFNPYAVRSIRARAVASGQDGPCDWSAELPNGNRMTLKVEESVIAAGSVFIEDVRSSLPYVEIVTWAEYQYEGVLIDEERILGLKVRIWRHRR</sequence>
<reference evidence="1" key="1">
    <citation type="submission" date="2021-03" db="EMBL/GenBank/DDBJ databases">
        <title>Evolutionary priming and transition to the ectomycorrhizal habit in an iconic lineage of mushroom-forming fungi: is preadaptation a requirement?</title>
        <authorList>
            <consortium name="DOE Joint Genome Institute"/>
            <person name="Looney B.P."/>
            <person name="Miyauchi S."/>
            <person name="Morin E."/>
            <person name="Drula E."/>
            <person name="Courty P.E."/>
            <person name="Chicoki N."/>
            <person name="Fauchery L."/>
            <person name="Kohler A."/>
            <person name="Kuo A."/>
            <person name="LaButti K."/>
            <person name="Pangilinan J."/>
            <person name="Lipzen A."/>
            <person name="Riley R."/>
            <person name="Andreopoulos W."/>
            <person name="He G."/>
            <person name="Johnson J."/>
            <person name="Barry K.W."/>
            <person name="Grigoriev I.V."/>
            <person name="Nagy L."/>
            <person name="Hibbett D."/>
            <person name="Henrissat B."/>
            <person name="Matheny P.B."/>
            <person name="Labbe J."/>
            <person name="Martin A.F."/>
        </authorList>
    </citation>
    <scope>NUCLEOTIDE SEQUENCE</scope>
    <source>
        <strain evidence="1">BPL698</strain>
    </source>
</reference>
<evidence type="ECO:0000313" key="1">
    <source>
        <dbReference type="EMBL" id="KAI9462680.1"/>
    </source>
</evidence>
<name>A0ACC0U4D6_9AGAM</name>
<dbReference type="EMBL" id="JAGFNK010000165">
    <property type="protein sequence ID" value="KAI9462680.1"/>
    <property type="molecule type" value="Genomic_DNA"/>
</dbReference>
<proteinExistence type="predicted"/>